<sequence>MKAIEGYLEDLYRDVRISKEAAELKAEMRGHLQQAVEELMAEGLSEEESVQVALERFGDQKQLVSEMEGVLKVQRVFAKNLLRTALAFLVVGFAVLAAMSWMQSDLERNWYSQTMSWVDDERTVLPVQNQQKLTEMVLDSALLHGIEIDSVDPSTYEPAHKFYSYEKTDSGPIIWPILPGFGGKSYVYGPWMLTFHYRDLIGTGAAVFVFCAIVYWVLFAVWGTVNAYHRGRFHWAWVFVFALFNVLGYLLYWAEQKRWRLLSPKFA</sequence>
<organism evidence="2 3">
    <name type="scientific">Tumebacillus flagellatus</name>
    <dbReference type="NCBI Taxonomy" id="1157490"/>
    <lineage>
        <taxon>Bacteria</taxon>
        <taxon>Bacillati</taxon>
        <taxon>Bacillota</taxon>
        <taxon>Bacilli</taxon>
        <taxon>Bacillales</taxon>
        <taxon>Alicyclobacillaceae</taxon>
        <taxon>Tumebacillus</taxon>
    </lineage>
</organism>
<gene>
    <name evidence="2" type="ORF">EL26_24265</name>
</gene>
<feature type="transmembrane region" description="Helical" evidence="1">
    <location>
        <begin position="200"/>
        <end position="222"/>
    </location>
</feature>
<accession>A0A074M485</accession>
<feature type="transmembrane region" description="Helical" evidence="1">
    <location>
        <begin position="81"/>
        <end position="102"/>
    </location>
</feature>
<evidence type="ECO:0000313" key="2">
    <source>
        <dbReference type="EMBL" id="KEO80817.1"/>
    </source>
</evidence>
<dbReference type="InterPro" id="IPR047928">
    <property type="entry name" value="Perm_prefix_1"/>
</dbReference>
<dbReference type="Proteomes" id="UP000027931">
    <property type="component" value="Unassembled WGS sequence"/>
</dbReference>
<dbReference type="OrthoDB" id="9816425at2"/>
<feature type="transmembrane region" description="Helical" evidence="1">
    <location>
        <begin position="234"/>
        <end position="254"/>
    </location>
</feature>
<name>A0A074M485_9BACL</name>
<dbReference type="RefSeq" id="WP_038094815.1">
    <property type="nucleotide sequence ID" value="NZ_JMIR01000082.1"/>
</dbReference>
<keyword evidence="1" id="KW-0812">Transmembrane</keyword>
<evidence type="ECO:0000256" key="1">
    <source>
        <dbReference type="SAM" id="Phobius"/>
    </source>
</evidence>
<evidence type="ECO:0000313" key="3">
    <source>
        <dbReference type="Proteomes" id="UP000027931"/>
    </source>
</evidence>
<reference evidence="2 3" key="1">
    <citation type="journal article" date="2013" name="Int. J. Syst. Evol. Microbiol.">
        <title>Tumebacillus flagellatus sp. nov., an alpha-amylase/pullulanase-producing bacterium isolated from cassava wastewater.</title>
        <authorList>
            <person name="Wang Q."/>
            <person name="Xie N."/>
            <person name="Qin Y."/>
            <person name="Shen N."/>
            <person name="Zhu J."/>
            <person name="Mi H."/>
            <person name="Huang R."/>
        </authorList>
    </citation>
    <scope>NUCLEOTIDE SEQUENCE [LARGE SCALE GENOMIC DNA]</scope>
    <source>
        <strain evidence="2 3">GST4</strain>
    </source>
</reference>
<dbReference type="EMBL" id="JMIR01000082">
    <property type="protein sequence ID" value="KEO80817.1"/>
    <property type="molecule type" value="Genomic_DNA"/>
</dbReference>
<dbReference type="STRING" id="1157490.EL26_24265"/>
<dbReference type="NCBIfam" id="NF038403">
    <property type="entry name" value="perm_prefix_1"/>
    <property type="match status" value="1"/>
</dbReference>
<keyword evidence="1" id="KW-0472">Membrane</keyword>
<dbReference type="AlphaFoldDB" id="A0A074M485"/>
<proteinExistence type="predicted"/>
<protein>
    <submittedName>
        <fullName evidence="2">Uncharacterized protein</fullName>
    </submittedName>
</protein>
<keyword evidence="1" id="KW-1133">Transmembrane helix</keyword>
<dbReference type="eggNOG" id="ENOG5032XPF">
    <property type="taxonomic scope" value="Bacteria"/>
</dbReference>
<keyword evidence="3" id="KW-1185">Reference proteome</keyword>
<comment type="caution">
    <text evidence="2">The sequence shown here is derived from an EMBL/GenBank/DDBJ whole genome shotgun (WGS) entry which is preliminary data.</text>
</comment>